<evidence type="ECO:0000313" key="6">
    <source>
        <dbReference type="EMBL" id="MCY9598476.1"/>
    </source>
</evidence>
<keyword evidence="2" id="KW-0813">Transport</keyword>
<dbReference type="Proteomes" id="UP000288943">
    <property type="component" value="Chromosome"/>
</dbReference>
<dbReference type="SUPFAM" id="SSF52540">
    <property type="entry name" value="P-loop containing nucleoside triphosphate hydrolases"/>
    <property type="match status" value="1"/>
</dbReference>
<dbReference type="Pfam" id="PF00005">
    <property type="entry name" value="ABC_tran"/>
    <property type="match status" value="1"/>
</dbReference>
<feature type="domain" description="ABC transporter" evidence="5">
    <location>
        <begin position="6"/>
        <end position="256"/>
    </location>
</feature>
<protein>
    <submittedName>
        <fullName evidence="7">ABC transporter ATP-binding protein</fullName>
    </submittedName>
    <submittedName>
        <fullName evidence="6">ATP-binding cassette domain-containing protein</fullName>
    </submittedName>
</protein>
<dbReference type="KEGG" id="pchi:PC41400_04375"/>
<dbReference type="EMBL" id="CP026520">
    <property type="protein sequence ID" value="QAV16962.1"/>
    <property type="molecule type" value="Genomic_DNA"/>
</dbReference>
<dbReference type="GeneID" id="95374052"/>
<keyword evidence="4 7" id="KW-0067">ATP-binding</keyword>
<dbReference type="EMBL" id="JAMDMJ010000031">
    <property type="protein sequence ID" value="MCY9598476.1"/>
    <property type="molecule type" value="Genomic_DNA"/>
</dbReference>
<dbReference type="InterPro" id="IPR013563">
    <property type="entry name" value="Oligopep_ABC_C"/>
</dbReference>
<dbReference type="InterPro" id="IPR050319">
    <property type="entry name" value="ABC_transp_ATP-bind"/>
</dbReference>
<dbReference type="FunFam" id="3.40.50.300:FF:000016">
    <property type="entry name" value="Oligopeptide ABC transporter ATP-binding component"/>
    <property type="match status" value="1"/>
</dbReference>
<evidence type="ECO:0000256" key="3">
    <source>
        <dbReference type="ARBA" id="ARBA00022741"/>
    </source>
</evidence>
<dbReference type="Proteomes" id="UP001527202">
    <property type="component" value="Unassembled WGS sequence"/>
</dbReference>
<organism evidence="7 8">
    <name type="scientific">Paenibacillus chitinolyticus</name>
    <dbReference type="NCBI Taxonomy" id="79263"/>
    <lineage>
        <taxon>Bacteria</taxon>
        <taxon>Bacillati</taxon>
        <taxon>Bacillota</taxon>
        <taxon>Bacilli</taxon>
        <taxon>Bacillales</taxon>
        <taxon>Paenibacillaceae</taxon>
        <taxon>Paenibacillus</taxon>
    </lineage>
</organism>
<gene>
    <name evidence="6" type="ORF">M5X16_22250</name>
    <name evidence="7" type="ORF">PC41400_04375</name>
</gene>
<dbReference type="NCBIfam" id="TIGR01727">
    <property type="entry name" value="oligo_HPY"/>
    <property type="match status" value="1"/>
</dbReference>
<dbReference type="GO" id="GO:0005524">
    <property type="term" value="F:ATP binding"/>
    <property type="evidence" value="ECO:0007669"/>
    <property type="project" value="UniProtKB-KW"/>
</dbReference>
<dbReference type="OrthoDB" id="9802264at2"/>
<evidence type="ECO:0000313" key="7">
    <source>
        <dbReference type="EMBL" id="QAV16962.1"/>
    </source>
</evidence>
<reference evidence="7 8" key="1">
    <citation type="submission" date="2018-01" db="EMBL/GenBank/DDBJ databases">
        <title>The whole genome sequencing and assembly of Paenibacillus chitinolyticus KCCM 41400 strain.</title>
        <authorList>
            <person name="Kim J.-Y."/>
            <person name="Park M.-K."/>
            <person name="Lee Y.-J."/>
            <person name="Yi H."/>
            <person name="Bahn Y.-S."/>
            <person name="Kim J.F."/>
            <person name="Lee D.-W."/>
        </authorList>
    </citation>
    <scope>NUCLEOTIDE SEQUENCE [LARGE SCALE GENOMIC DNA]</scope>
    <source>
        <strain evidence="7 8">KCCM 41400</strain>
    </source>
</reference>
<dbReference type="InterPro" id="IPR003439">
    <property type="entry name" value="ABC_transporter-like_ATP-bd"/>
</dbReference>
<accession>A0A410WRK7</accession>
<dbReference type="Gene3D" id="3.40.50.300">
    <property type="entry name" value="P-loop containing nucleotide triphosphate hydrolases"/>
    <property type="match status" value="1"/>
</dbReference>
<name>A0A410WRK7_9BACL</name>
<keyword evidence="9" id="KW-1185">Reference proteome</keyword>
<dbReference type="GO" id="GO:0055085">
    <property type="term" value="P:transmembrane transport"/>
    <property type="evidence" value="ECO:0007669"/>
    <property type="project" value="UniProtKB-ARBA"/>
</dbReference>
<proteinExistence type="inferred from homology"/>
<evidence type="ECO:0000256" key="2">
    <source>
        <dbReference type="ARBA" id="ARBA00022448"/>
    </source>
</evidence>
<dbReference type="RefSeq" id="WP_042231983.1">
    <property type="nucleotide sequence ID" value="NZ_CP026520.1"/>
</dbReference>
<evidence type="ECO:0000256" key="1">
    <source>
        <dbReference type="ARBA" id="ARBA00005417"/>
    </source>
</evidence>
<dbReference type="InterPro" id="IPR027417">
    <property type="entry name" value="P-loop_NTPase"/>
</dbReference>
<evidence type="ECO:0000256" key="4">
    <source>
        <dbReference type="ARBA" id="ARBA00022840"/>
    </source>
</evidence>
<reference evidence="6 9" key="2">
    <citation type="submission" date="2022-05" db="EMBL/GenBank/DDBJ databases">
        <title>Genome Sequencing of Bee-Associated Microbes.</title>
        <authorList>
            <person name="Dunlap C."/>
        </authorList>
    </citation>
    <scope>NUCLEOTIDE SEQUENCE [LARGE SCALE GENOMIC DNA]</scope>
    <source>
        <strain evidence="6 9">NRRL B-23120</strain>
    </source>
</reference>
<evidence type="ECO:0000313" key="9">
    <source>
        <dbReference type="Proteomes" id="UP001527202"/>
    </source>
</evidence>
<dbReference type="InterPro" id="IPR017871">
    <property type="entry name" value="ABC_transporter-like_CS"/>
</dbReference>
<dbReference type="AlphaFoldDB" id="A0A410WRK7"/>
<dbReference type="PANTHER" id="PTHR43776">
    <property type="entry name" value="TRANSPORT ATP-BINDING PROTEIN"/>
    <property type="match status" value="1"/>
</dbReference>
<dbReference type="GO" id="GO:0015833">
    <property type="term" value="P:peptide transport"/>
    <property type="evidence" value="ECO:0007669"/>
    <property type="project" value="InterPro"/>
</dbReference>
<dbReference type="CDD" id="cd03257">
    <property type="entry name" value="ABC_NikE_OppD_transporters"/>
    <property type="match status" value="1"/>
</dbReference>
<evidence type="ECO:0000313" key="8">
    <source>
        <dbReference type="Proteomes" id="UP000288943"/>
    </source>
</evidence>
<evidence type="ECO:0000259" key="5">
    <source>
        <dbReference type="PROSITE" id="PS50893"/>
    </source>
</evidence>
<dbReference type="Pfam" id="PF08352">
    <property type="entry name" value="oligo_HPY"/>
    <property type="match status" value="1"/>
</dbReference>
<comment type="similarity">
    <text evidence="1">Belongs to the ABC transporter superfamily.</text>
</comment>
<sequence length="321" mass="35603">MSTKLLEVKGLKKYFPVSGGFLNRTVNHVKAVDDISFTINKGDAFGLVGESGSGKSTTGRTLLRLTDKTAGEVIYKDRDIFSLSKGEMRTLRTDMQIIFQDPYSSLNPRIRVGDAIGEAVLDHGLASKAEIRERVLEIMSVCGLAPHHIDRFPHEFSGGQRQRIGIARALILSPDFIVADEPVSALDVSIQAQIINLFSDLRDQKNLTYLFISHDLSVVEHLCNRIGVMYLGSLMELAPRDELFANPLHPYTRALLSAIPIPDPEIRRERIVLTGDIPSPVDPPSGCKFHTRCPFAKQVCKEAVPEYRNVGGEHYVACHLV</sequence>
<keyword evidence="3" id="KW-0547">Nucleotide-binding</keyword>
<dbReference type="PANTHER" id="PTHR43776:SF8">
    <property type="entry name" value="ABC TRANSPORTER, ATP-BINDING PROTEIN"/>
    <property type="match status" value="1"/>
</dbReference>
<dbReference type="PROSITE" id="PS00211">
    <property type="entry name" value="ABC_TRANSPORTER_1"/>
    <property type="match status" value="1"/>
</dbReference>
<dbReference type="SMART" id="SM00382">
    <property type="entry name" value="AAA"/>
    <property type="match status" value="1"/>
</dbReference>
<dbReference type="PROSITE" id="PS50893">
    <property type="entry name" value="ABC_TRANSPORTER_2"/>
    <property type="match status" value="1"/>
</dbReference>
<dbReference type="InterPro" id="IPR003593">
    <property type="entry name" value="AAA+_ATPase"/>
</dbReference>
<dbReference type="GO" id="GO:0016887">
    <property type="term" value="F:ATP hydrolysis activity"/>
    <property type="evidence" value="ECO:0007669"/>
    <property type="project" value="InterPro"/>
</dbReference>